<protein>
    <submittedName>
        <fullName evidence="5">Type IV inositol polyphosphate 5-phosphatase 3 isoform X1</fullName>
    </submittedName>
</protein>
<dbReference type="GO" id="GO:0034485">
    <property type="term" value="F:phosphatidylinositol-3,4,5-trisphosphate 5-phosphatase activity"/>
    <property type="evidence" value="ECO:0007669"/>
    <property type="project" value="TreeGrafter"/>
</dbReference>
<feature type="region of interest" description="Disordered" evidence="3">
    <location>
        <begin position="30"/>
        <end position="89"/>
    </location>
</feature>
<comment type="similarity">
    <text evidence="1">Belongs to the inositol polyphosphate 5-phosphatase family.</text>
</comment>
<dbReference type="PANTHER" id="PTHR45666:SF5">
    <property type="entry name" value="TYPE IV INOSITOL POLYPHOSPHATE 5-PHOSPHATASE 3"/>
    <property type="match status" value="1"/>
</dbReference>
<dbReference type="GO" id="GO:0004445">
    <property type="term" value="F:inositol-polyphosphate 5-phosphatase activity"/>
    <property type="evidence" value="ECO:0007669"/>
    <property type="project" value="InterPro"/>
</dbReference>
<sequence length="1124" mass="126610">MTHKEQHPSIQPHEELWPTVVMRKWLNRSSKSSEFTADPLDDNDSPYESDGEEETFDWAKESRYKDKQQGDSDKNQNDPNGALPKLRRRKSETFRAQYIEAKELKVSVNTWNVGGKLPPEDLTIDDVIDVHNPADIYVLGFQEIIPLNAGNIFGAEDNRPVPVWENVIRRTLNKVQPETKFKFHSNPTSPSRFEPSDDAPVIEDEVLLESDSESEGEEEVHPFNDESNFDDLMDGPKGSHSILSTLESMQSVGDSEKRYSSLKTLDSVNGFSIEDNKENVKQSQPPVKGKMLTRLLSGTERMGLSWPEPPLDLLAQIVSERPNPLKTIRSFLASKSFKSSQSFKTYASFKSYINVENRVMPDEVFLGDLESTMYRKRRPPYVRIVSRQMVGVFVTVWVRRRLRKHIQNVHVSAVGVGVMGYIGNKGSISVSMSIYQTLFCFICTHLTSGEKETDAFKRNADVHEILKRTRFTSVAKSKRIENHDRIIWLGDLNYRLNLPYEKTCDLISKNDWSSLLECDQLMRELRKGRAFDGWSEGVLDFAPTYKYEQNSEKYCGEDPKVGRRTPSWCDRILSFGKGIRQLSYRRSELRLSDHRPVSALYMIEVEVFSQRKLQRALTFTTAEIGNDVIIAKLGINTGVKCLNMGFLDFVKSVDSFKVKIGEMTLAEGEVPLTTEIAGLVVAPSTYIVCLVDHTIINELQDHAGKKKRKSLSALRRLKLQSGPHGTESESVLHPTEEFVSSFVTPTPDRDVLEDSSSTQDVNVPTRSVLDRYTVVTSSSKHKNLNIDAPPKVKSSLSLIENENSVVEFTDGSGGSSIPGGDDGTSTSVPNDGSPVDEFYESQTIHSATAQDIYIPDWNVTNSARVDHPTHAYMVLELRLRYEHKITSRERFEKKFTDSSAVIQQRNADITLLKVKLERVEREAAEVGELYRRVSVLEAGAIVKSEEIIGLEKQNAELLSKVYVLESVREELNMSKLEVNCMVDEKASIREEFASLQDEAARRFKEWILGHGIRLAMMKCTQSSECRSALRKVISLDINKGIQQGLEAGIKHEKAERSGSISHEMLLSDAIPAIRECAERRGLGMSSSSVADEAAANMPVQDSSLVIADYQVSTLTLTDDVVPFT</sequence>
<dbReference type="Pfam" id="PF22669">
    <property type="entry name" value="Exo_endo_phos2"/>
    <property type="match status" value="2"/>
</dbReference>
<dbReference type="AlphaFoldDB" id="A0A6L2JUG0"/>
<dbReference type="Gene3D" id="3.60.10.10">
    <property type="entry name" value="Endonuclease/exonuclease/phosphatase"/>
    <property type="match status" value="2"/>
</dbReference>
<proteinExistence type="inferred from homology"/>
<evidence type="ECO:0000259" key="4">
    <source>
        <dbReference type="SMART" id="SM00128"/>
    </source>
</evidence>
<feature type="compositionally biased region" description="Basic and acidic residues" evidence="3">
    <location>
        <begin position="57"/>
        <end position="76"/>
    </location>
</feature>
<feature type="region of interest" description="Disordered" evidence="3">
    <location>
        <begin position="180"/>
        <end position="236"/>
    </location>
</feature>
<gene>
    <name evidence="5" type="ORF">Tci_011463</name>
</gene>
<evidence type="ECO:0000256" key="1">
    <source>
        <dbReference type="ARBA" id="ARBA00010768"/>
    </source>
</evidence>
<reference evidence="5" key="1">
    <citation type="journal article" date="2019" name="Sci. Rep.">
        <title>Draft genome of Tanacetum cinerariifolium, the natural source of mosquito coil.</title>
        <authorList>
            <person name="Yamashiro T."/>
            <person name="Shiraishi A."/>
            <person name="Satake H."/>
            <person name="Nakayama K."/>
        </authorList>
    </citation>
    <scope>NUCLEOTIDE SEQUENCE</scope>
</reference>
<dbReference type="SUPFAM" id="SSF56219">
    <property type="entry name" value="DNase I-like"/>
    <property type="match status" value="1"/>
</dbReference>
<dbReference type="GO" id="GO:0046856">
    <property type="term" value="P:phosphatidylinositol dephosphorylation"/>
    <property type="evidence" value="ECO:0007669"/>
    <property type="project" value="InterPro"/>
</dbReference>
<organism evidence="5">
    <name type="scientific">Tanacetum cinerariifolium</name>
    <name type="common">Dalmatian daisy</name>
    <name type="synonym">Chrysanthemum cinerariifolium</name>
    <dbReference type="NCBI Taxonomy" id="118510"/>
    <lineage>
        <taxon>Eukaryota</taxon>
        <taxon>Viridiplantae</taxon>
        <taxon>Streptophyta</taxon>
        <taxon>Embryophyta</taxon>
        <taxon>Tracheophyta</taxon>
        <taxon>Spermatophyta</taxon>
        <taxon>Magnoliopsida</taxon>
        <taxon>eudicotyledons</taxon>
        <taxon>Gunneridae</taxon>
        <taxon>Pentapetalae</taxon>
        <taxon>asterids</taxon>
        <taxon>campanulids</taxon>
        <taxon>Asterales</taxon>
        <taxon>Asteraceae</taxon>
        <taxon>Asteroideae</taxon>
        <taxon>Anthemideae</taxon>
        <taxon>Anthemidinae</taxon>
        <taxon>Tanacetum</taxon>
    </lineage>
</organism>
<dbReference type="InterPro" id="IPR036691">
    <property type="entry name" value="Endo/exonu/phosph_ase_sf"/>
</dbReference>
<evidence type="ECO:0000256" key="2">
    <source>
        <dbReference type="ARBA" id="ARBA00022801"/>
    </source>
</evidence>
<feature type="compositionally biased region" description="Acidic residues" evidence="3">
    <location>
        <begin position="39"/>
        <end position="56"/>
    </location>
</feature>
<evidence type="ECO:0000313" key="5">
    <source>
        <dbReference type="EMBL" id="GEU39485.1"/>
    </source>
</evidence>
<dbReference type="EMBL" id="BKCJ010001179">
    <property type="protein sequence ID" value="GEU39485.1"/>
    <property type="molecule type" value="Genomic_DNA"/>
</dbReference>
<dbReference type="InterPro" id="IPR000300">
    <property type="entry name" value="IPPc"/>
</dbReference>
<keyword evidence="2" id="KW-0378">Hydrolase</keyword>
<accession>A0A6L2JUG0</accession>
<comment type="caution">
    <text evidence="5">The sequence shown here is derived from an EMBL/GenBank/DDBJ whole genome shotgun (WGS) entry which is preliminary data.</text>
</comment>
<dbReference type="PANTHER" id="PTHR45666">
    <property type="entry name" value="TYPE IV INOSITOL POLYPHOSPHATE 5-PHOSPHATASE 9"/>
    <property type="match status" value="1"/>
</dbReference>
<feature type="compositionally biased region" description="Acidic residues" evidence="3">
    <location>
        <begin position="196"/>
        <end position="218"/>
    </location>
</feature>
<evidence type="ECO:0000256" key="3">
    <source>
        <dbReference type="SAM" id="MobiDB-lite"/>
    </source>
</evidence>
<feature type="domain" description="Inositol polyphosphate-related phosphatase" evidence="4">
    <location>
        <begin position="318"/>
        <end position="609"/>
    </location>
</feature>
<name>A0A6L2JUG0_TANCI</name>
<feature type="compositionally biased region" description="Gly residues" evidence="3">
    <location>
        <begin position="811"/>
        <end position="822"/>
    </location>
</feature>
<feature type="region of interest" description="Disordered" evidence="3">
    <location>
        <begin position="807"/>
        <end position="831"/>
    </location>
</feature>
<dbReference type="InterPro" id="IPR045849">
    <property type="entry name" value="IP5P_plant"/>
</dbReference>
<dbReference type="GO" id="GO:0004439">
    <property type="term" value="F:phosphatidylinositol-4,5-bisphosphate 5-phosphatase activity"/>
    <property type="evidence" value="ECO:0007669"/>
    <property type="project" value="TreeGrafter"/>
</dbReference>
<dbReference type="SMART" id="SM00128">
    <property type="entry name" value="IPPc"/>
    <property type="match status" value="1"/>
</dbReference>